<dbReference type="SUPFAM" id="SSF55874">
    <property type="entry name" value="ATPase domain of HSP90 chaperone/DNA topoisomerase II/histidine kinase"/>
    <property type="match status" value="1"/>
</dbReference>
<dbReference type="PANTHER" id="PTHR24421:SF63">
    <property type="entry name" value="SENSOR HISTIDINE KINASE DESK"/>
    <property type="match status" value="1"/>
</dbReference>
<dbReference type="InterPro" id="IPR050482">
    <property type="entry name" value="Sensor_HK_TwoCompSys"/>
</dbReference>
<keyword evidence="2" id="KW-0418">Kinase</keyword>
<protein>
    <recommendedName>
        <fullName evidence="4">Signal transduction histidine kinase subgroup 3 dimerisation and phosphoacceptor domain-containing protein</fullName>
    </recommendedName>
</protein>
<dbReference type="Gene3D" id="1.20.5.1930">
    <property type="match status" value="1"/>
</dbReference>
<name>A0ABR8MPG9_9ACTN</name>
<evidence type="ECO:0000259" key="4">
    <source>
        <dbReference type="Pfam" id="PF07730"/>
    </source>
</evidence>
<evidence type="ECO:0000313" key="5">
    <source>
        <dbReference type="EMBL" id="MBD3916710.1"/>
    </source>
</evidence>
<keyword evidence="1" id="KW-0808">Transferase</keyword>
<dbReference type="InterPro" id="IPR036890">
    <property type="entry name" value="HATPase_C_sf"/>
</dbReference>
<evidence type="ECO:0000256" key="2">
    <source>
        <dbReference type="ARBA" id="ARBA00022777"/>
    </source>
</evidence>
<evidence type="ECO:0000256" key="1">
    <source>
        <dbReference type="ARBA" id="ARBA00022679"/>
    </source>
</evidence>
<dbReference type="CDD" id="cd16917">
    <property type="entry name" value="HATPase_UhpB-NarQ-NarX-like"/>
    <property type="match status" value="1"/>
</dbReference>
<accession>A0ABR8MPG9</accession>
<reference evidence="5 6" key="1">
    <citation type="submission" date="2020-09" db="EMBL/GenBank/DDBJ databases">
        <title>novel species in genus Nocardioides.</title>
        <authorList>
            <person name="Zhang G."/>
        </authorList>
    </citation>
    <scope>NUCLEOTIDE SEQUENCE [LARGE SCALE GENOMIC DNA]</scope>
    <source>
        <strain evidence="5 6">19197</strain>
    </source>
</reference>
<dbReference type="Gene3D" id="3.30.565.10">
    <property type="entry name" value="Histidine kinase-like ATPase, C-terminal domain"/>
    <property type="match status" value="1"/>
</dbReference>
<dbReference type="InterPro" id="IPR011712">
    <property type="entry name" value="Sig_transdc_His_kin_sub3_dim/P"/>
</dbReference>
<proteinExistence type="predicted"/>
<dbReference type="PANTHER" id="PTHR24421">
    <property type="entry name" value="NITRATE/NITRITE SENSOR PROTEIN NARX-RELATED"/>
    <property type="match status" value="1"/>
</dbReference>
<keyword evidence="6" id="KW-1185">Reference proteome</keyword>
<keyword evidence="3" id="KW-0902">Two-component regulatory system</keyword>
<evidence type="ECO:0000256" key="3">
    <source>
        <dbReference type="ARBA" id="ARBA00023012"/>
    </source>
</evidence>
<evidence type="ECO:0000313" key="6">
    <source>
        <dbReference type="Proteomes" id="UP000649289"/>
    </source>
</evidence>
<sequence length="211" mass="23103">MLATGLRAVISRNVDLLVAYEENARLAVDNERTRFARDLHDILGHSLTVITVEAELAQKLLRVDPDRAEAELADLERLSRDALFDVRRAVEGYRDITLPGELVRARAALEAAEIEPTLPHSTEEVPSDLRELFAWTVREGVTNVIRHSGAHHCEVRLTAGSAEVRDDGRAELGPTGHGNGLAGLRERAAAVGAKVVTQELRPGFSLRVVRG</sequence>
<comment type="caution">
    <text evidence="5">The sequence shown here is derived from an EMBL/GenBank/DDBJ whole genome shotgun (WGS) entry which is preliminary data.</text>
</comment>
<organism evidence="5 6">
    <name type="scientific">Nocardioides hwasunensis</name>
    <dbReference type="NCBI Taxonomy" id="397258"/>
    <lineage>
        <taxon>Bacteria</taxon>
        <taxon>Bacillati</taxon>
        <taxon>Actinomycetota</taxon>
        <taxon>Actinomycetes</taxon>
        <taxon>Propionibacteriales</taxon>
        <taxon>Nocardioidaceae</taxon>
        <taxon>Nocardioides</taxon>
    </lineage>
</organism>
<feature type="domain" description="Signal transduction histidine kinase subgroup 3 dimerisation and phosphoacceptor" evidence="4">
    <location>
        <begin position="31"/>
        <end position="95"/>
    </location>
</feature>
<dbReference type="Proteomes" id="UP000649289">
    <property type="component" value="Unassembled WGS sequence"/>
</dbReference>
<dbReference type="RefSeq" id="WP_191201033.1">
    <property type="nucleotide sequence ID" value="NZ_BAAAPA010000001.1"/>
</dbReference>
<gene>
    <name evidence="5" type="ORF">IEZ25_18985</name>
</gene>
<dbReference type="EMBL" id="JACXYY010000008">
    <property type="protein sequence ID" value="MBD3916710.1"/>
    <property type="molecule type" value="Genomic_DNA"/>
</dbReference>
<dbReference type="Pfam" id="PF07730">
    <property type="entry name" value="HisKA_3"/>
    <property type="match status" value="1"/>
</dbReference>